<keyword evidence="4 6" id="KW-1133">Transmembrane helix</keyword>
<name>A0A327W1M5_9BACT</name>
<reference evidence="9 10" key="1">
    <citation type="submission" date="2018-06" db="EMBL/GenBank/DDBJ databases">
        <title>Genomic Encyclopedia of Archaeal and Bacterial Type Strains, Phase II (KMG-II): from individual species to whole genera.</title>
        <authorList>
            <person name="Goeker M."/>
        </authorList>
    </citation>
    <scope>NUCLEOTIDE SEQUENCE [LARGE SCALE GENOMIC DNA]</scope>
    <source>
        <strain evidence="9 10">DSM 29821</strain>
    </source>
</reference>
<dbReference type="PROSITE" id="PS51257">
    <property type="entry name" value="PROKAR_LIPOPROTEIN"/>
    <property type="match status" value="1"/>
</dbReference>
<comment type="caution">
    <text evidence="9">The sequence shown here is derived from an EMBL/GenBank/DDBJ whole genome shotgun (WGS) entry which is preliminary data.</text>
</comment>
<sequence>MFRIYLKTAIRSIRKNRMNSFINITGLTVGIACCMLITLFVKDELSYDQYNTHYNEIYRVLHAYRPAVGNAKLPPPAPSEYQVWGNAPTGPVLKDNFPEVVSVTQFTSPRTLLMEHGNSRFQETNLLYADANIFDVFSWRFISGDPKTALAAPNAIVLTKTLAQKYFGNTNVVGQTIKAEDLVLNVTGVMEDVPSNTHFTFTGLISMETFKRSRPDIFSAWGYVDFYTYFRTTPNVNIAAMEAKIPGILKQHYSDIHDDNYTFTFEPLKNAYLFSQAARQPGANGSISNIVIFSLIAVFMLVIAAINFVNLSTARSMERAKEIGVRKAVGAQESTLIIQYLAEAVLLTTFATIMAILLCIVCLPVLRQLADKTLPINQMWSGELIALYFLTPLLVGIPAGIYPAFVLAKFKPVQVLKGRFSSSAKGLQLRRGLVVFQFTLSIALIASTAIVYSQLSHLQQHSLGFNNEQLLVIDYGGDEQVNRHLDAIKLRLAQQPDVKAVSISRAVPGDKFPDGGTGIMSQVGDIAYHNIPMYEIDEDFISTFKIPMAAGRTYSKSFPADTANSLVINEAAAKLFGYALHRTL</sequence>
<feature type="domain" description="MacB-like periplasmic core" evidence="8">
    <location>
        <begin position="20"/>
        <end position="245"/>
    </location>
</feature>
<keyword evidence="3 6" id="KW-0812">Transmembrane</keyword>
<dbReference type="AlphaFoldDB" id="A0A327W1M5"/>
<evidence type="ECO:0000256" key="3">
    <source>
        <dbReference type="ARBA" id="ARBA00022692"/>
    </source>
</evidence>
<proteinExistence type="predicted"/>
<organism evidence="9 10">
    <name type="scientific">Chitinophaga dinghuensis</name>
    <dbReference type="NCBI Taxonomy" id="1539050"/>
    <lineage>
        <taxon>Bacteria</taxon>
        <taxon>Pseudomonadati</taxon>
        <taxon>Bacteroidota</taxon>
        <taxon>Chitinophagia</taxon>
        <taxon>Chitinophagales</taxon>
        <taxon>Chitinophagaceae</taxon>
        <taxon>Chitinophaga</taxon>
    </lineage>
</organism>
<dbReference type="Pfam" id="PF02687">
    <property type="entry name" value="FtsX"/>
    <property type="match status" value="1"/>
</dbReference>
<dbReference type="InterPro" id="IPR025857">
    <property type="entry name" value="MacB_PCD"/>
</dbReference>
<comment type="subcellular location">
    <subcellularLocation>
        <location evidence="1">Cell membrane</location>
        <topology evidence="1">Multi-pass membrane protein</topology>
    </subcellularLocation>
</comment>
<evidence type="ECO:0000256" key="2">
    <source>
        <dbReference type="ARBA" id="ARBA00022475"/>
    </source>
</evidence>
<accession>A0A327W1M5</accession>
<evidence type="ECO:0000313" key="10">
    <source>
        <dbReference type="Proteomes" id="UP000249819"/>
    </source>
</evidence>
<feature type="domain" description="ABC3 transporter permease C-terminal" evidence="7">
    <location>
        <begin position="295"/>
        <end position="411"/>
    </location>
</feature>
<protein>
    <submittedName>
        <fullName evidence="9">Putative ABC transport system permease protein</fullName>
    </submittedName>
</protein>
<keyword evidence="10" id="KW-1185">Reference proteome</keyword>
<keyword evidence="5 6" id="KW-0472">Membrane</keyword>
<feature type="transmembrane region" description="Helical" evidence="6">
    <location>
        <begin position="290"/>
        <end position="311"/>
    </location>
</feature>
<evidence type="ECO:0000256" key="1">
    <source>
        <dbReference type="ARBA" id="ARBA00004651"/>
    </source>
</evidence>
<evidence type="ECO:0000256" key="4">
    <source>
        <dbReference type="ARBA" id="ARBA00022989"/>
    </source>
</evidence>
<dbReference type="RefSeq" id="WP_111592808.1">
    <property type="nucleotide sequence ID" value="NZ_QLMA01000004.1"/>
</dbReference>
<evidence type="ECO:0000259" key="8">
    <source>
        <dbReference type="Pfam" id="PF12704"/>
    </source>
</evidence>
<feature type="transmembrane region" description="Helical" evidence="6">
    <location>
        <begin position="429"/>
        <end position="452"/>
    </location>
</feature>
<dbReference type="OrthoDB" id="1451596at2"/>
<dbReference type="InterPro" id="IPR050250">
    <property type="entry name" value="Macrolide_Exporter_MacB"/>
</dbReference>
<evidence type="ECO:0000256" key="5">
    <source>
        <dbReference type="ARBA" id="ARBA00023136"/>
    </source>
</evidence>
<evidence type="ECO:0000259" key="7">
    <source>
        <dbReference type="Pfam" id="PF02687"/>
    </source>
</evidence>
<dbReference type="PANTHER" id="PTHR30572:SF18">
    <property type="entry name" value="ABC-TYPE MACROLIDE FAMILY EXPORT SYSTEM PERMEASE COMPONENT 2"/>
    <property type="match status" value="1"/>
</dbReference>
<dbReference type="Pfam" id="PF12704">
    <property type="entry name" value="MacB_PCD"/>
    <property type="match status" value="1"/>
</dbReference>
<evidence type="ECO:0000256" key="6">
    <source>
        <dbReference type="SAM" id="Phobius"/>
    </source>
</evidence>
<feature type="transmembrane region" description="Helical" evidence="6">
    <location>
        <begin position="386"/>
        <end position="408"/>
    </location>
</feature>
<dbReference type="GO" id="GO:0022857">
    <property type="term" value="F:transmembrane transporter activity"/>
    <property type="evidence" value="ECO:0007669"/>
    <property type="project" value="TreeGrafter"/>
</dbReference>
<dbReference type="Proteomes" id="UP000249819">
    <property type="component" value="Unassembled WGS sequence"/>
</dbReference>
<gene>
    <name evidence="9" type="ORF">CLV59_104505</name>
</gene>
<feature type="transmembrane region" description="Helical" evidence="6">
    <location>
        <begin position="344"/>
        <end position="366"/>
    </location>
</feature>
<evidence type="ECO:0000313" key="9">
    <source>
        <dbReference type="EMBL" id="RAJ82280.1"/>
    </source>
</evidence>
<dbReference type="GO" id="GO:0005886">
    <property type="term" value="C:plasma membrane"/>
    <property type="evidence" value="ECO:0007669"/>
    <property type="project" value="UniProtKB-SubCell"/>
</dbReference>
<feature type="transmembrane region" description="Helical" evidence="6">
    <location>
        <begin position="21"/>
        <end position="41"/>
    </location>
</feature>
<dbReference type="EMBL" id="QLMA01000004">
    <property type="protein sequence ID" value="RAJ82280.1"/>
    <property type="molecule type" value="Genomic_DNA"/>
</dbReference>
<dbReference type="PANTHER" id="PTHR30572">
    <property type="entry name" value="MEMBRANE COMPONENT OF TRANSPORTER-RELATED"/>
    <property type="match status" value="1"/>
</dbReference>
<dbReference type="InterPro" id="IPR003838">
    <property type="entry name" value="ABC3_permease_C"/>
</dbReference>
<keyword evidence="2" id="KW-1003">Cell membrane</keyword>